<evidence type="ECO:0000313" key="2">
    <source>
        <dbReference type="Proteomes" id="UP001453229"/>
    </source>
</evidence>
<proteinExistence type="predicted"/>
<name>A0ABZ3CWP5_9GAMM</name>
<dbReference type="Proteomes" id="UP001453229">
    <property type="component" value="Chromosome"/>
</dbReference>
<accession>A0ABZ3CWP5</accession>
<sequence length="297" mass="34743">MAALNRGSVFNRLTLSCARHCRGYASVINNDESGSFKVAPTRESIENYFFEIDPALVPEKIESLLLWENSRLLPGDEFLWLRNNSRACVFVWLLLKTSSNGQLNQLSGNTWLTSIKPEEADGFFDSVLSEGGVDVVGTHYDEIVFFFDSWNGLIQHKAKLMLSMHSTWSEVYENRENLSWFNQQDTEQCQWVWMYLRQNLNVCSHFYPENSDDEYRYACAVLDFWNPVKSEKVLFMMRLKKAWGQKLYRRNQAGKKPLNTYISQDAKKKLKSLSKKREENMKATLEAIIMEAYRREF</sequence>
<keyword evidence="2" id="KW-1185">Reference proteome</keyword>
<evidence type="ECO:0000313" key="1">
    <source>
        <dbReference type="EMBL" id="XAD55653.1"/>
    </source>
</evidence>
<gene>
    <name evidence="1" type="ORF">AAGT95_06660</name>
</gene>
<organism evidence="1 2">
    <name type="scientific">Salinicola lusitanus</name>
    <dbReference type="NCBI Taxonomy" id="1949085"/>
    <lineage>
        <taxon>Bacteria</taxon>
        <taxon>Pseudomonadati</taxon>
        <taxon>Pseudomonadota</taxon>
        <taxon>Gammaproteobacteria</taxon>
        <taxon>Oceanospirillales</taxon>
        <taxon>Halomonadaceae</taxon>
        <taxon>Salinicola</taxon>
    </lineage>
</organism>
<dbReference type="RefSeq" id="WP_342595974.1">
    <property type="nucleotide sequence ID" value="NZ_CP151919.1"/>
</dbReference>
<dbReference type="EMBL" id="CP151919">
    <property type="protein sequence ID" value="XAD55653.1"/>
    <property type="molecule type" value="Genomic_DNA"/>
</dbReference>
<reference evidence="1 2" key="1">
    <citation type="submission" date="2024-04" db="EMBL/GenBank/DDBJ databases">
        <title>Salinicola lusitanus LLJ914,a marine bacterium isolated from the Okinawa Trough.</title>
        <authorList>
            <person name="Li J."/>
        </authorList>
    </citation>
    <scope>NUCLEOTIDE SEQUENCE [LARGE SCALE GENOMIC DNA]</scope>
    <source>
        <strain evidence="1 2">LLJ914</strain>
    </source>
</reference>
<protein>
    <submittedName>
        <fullName evidence="1">Uncharacterized protein</fullName>
    </submittedName>
</protein>